<accession>A0A0H3AMR3</accession>
<proteinExistence type="predicted"/>
<dbReference type="KEGG" id="vcr:VC395_2336"/>
<dbReference type="PANTHER" id="PTHR40590:SF1">
    <property type="entry name" value="CYTOPLASMIC PROTEIN"/>
    <property type="match status" value="1"/>
</dbReference>
<dbReference type="PANTHER" id="PTHR40590">
    <property type="entry name" value="CYTOPLASMIC PROTEIN-RELATED"/>
    <property type="match status" value="1"/>
</dbReference>
<dbReference type="InterPro" id="IPR002816">
    <property type="entry name" value="TraB/PrgY/GumN_fam"/>
</dbReference>
<evidence type="ECO:0000313" key="2">
    <source>
        <dbReference type="Proteomes" id="UP000000249"/>
    </source>
</evidence>
<dbReference type="InterPro" id="IPR047111">
    <property type="entry name" value="YbaP-like"/>
</dbReference>
<sequence length="298" mass="33876">MPNLKEFTHSMLTRFACCLLWLFIQPLHAEPLYWSATKGSTQLILLGSLHVGSDQLYPLPDQLAQKLKQSAGLVVETDIRHQSNITLPATTLSSEQVLSDEQLFVLDGIAQQLRLDAQQIRQQPPWSASLILQMRQFLEMGYQADRGIDLYFMQQAEQHQLPILSLETLQFQVDLLAHLPNSGQELLVSLIDEWENNTQLTECMIESWKKGDEKNLLQMLTLTGMSAELEAHMLTERNRDWAEKLTHPQFLPQQGKPYLVVVGTLHLIGKQSLLSILEQKGFSIQQLNQSQTASCSFL</sequence>
<protein>
    <recommendedName>
        <fullName evidence="3">GumN protein</fullName>
    </recommendedName>
</protein>
<dbReference type="Proteomes" id="UP000000249">
    <property type="component" value="Chromosome 1"/>
</dbReference>
<dbReference type="Pfam" id="PF01963">
    <property type="entry name" value="TraB_PrgY_gumN"/>
    <property type="match status" value="1"/>
</dbReference>
<dbReference type="OrthoDB" id="357294at2"/>
<dbReference type="AlphaFoldDB" id="A0A0H3AMR3"/>
<dbReference type="PATRIC" id="fig|345073.21.peg.2252"/>
<evidence type="ECO:0000313" key="1">
    <source>
        <dbReference type="EMBL" id="ABQ22181.1"/>
    </source>
</evidence>
<gene>
    <name evidence="1" type="ordered locus">VC0395_A1812</name>
</gene>
<dbReference type="eggNOG" id="COG3735">
    <property type="taxonomic scope" value="Bacteria"/>
</dbReference>
<dbReference type="CDD" id="cd14789">
    <property type="entry name" value="Tiki"/>
    <property type="match status" value="1"/>
</dbReference>
<dbReference type="EMBL" id="CP000627">
    <property type="protein sequence ID" value="ABQ22181.1"/>
    <property type="molecule type" value="Genomic_DNA"/>
</dbReference>
<evidence type="ECO:0008006" key="3">
    <source>
        <dbReference type="Google" id="ProtNLM"/>
    </source>
</evidence>
<organism evidence="1 2">
    <name type="scientific">Vibrio cholerae serotype O1 (strain ATCC 39541 / Classical Ogawa 395 / O395)</name>
    <dbReference type="NCBI Taxonomy" id="345073"/>
    <lineage>
        <taxon>Bacteria</taxon>
        <taxon>Pseudomonadati</taxon>
        <taxon>Pseudomonadota</taxon>
        <taxon>Gammaproteobacteria</taxon>
        <taxon>Vibrionales</taxon>
        <taxon>Vibrionaceae</taxon>
        <taxon>Vibrio</taxon>
    </lineage>
</organism>
<dbReference type="KEGG" id="vco:VC0395_A1812"/>
<reference evidence="1 2" key="1">
    <citation type="submission" date="2007-03" db="EMBL/GenBank/DDBJ databases">
        <authorList>
            <person name="Heidelberg J."/>
        </authorList>
    </citation>
    <scope>NUCLEOTIDE SEQUENCE [LARGE SCALE GENOMIC DNA]</scope>
    <source>
        <strain evidence="2">ATCC 39541 / Classical Ogawa 395 / O395</strain>
    </source>
</reference>
<name>A0A0H3AMR3_VIBC3</name>